<dbReference type="AlphaFoldDB" id="A0A2Z6S9W8"/>
<dbReference type="STRING" id="94130.A0A2Z6S9W8"/>
<dbReference type="OrthoDB" id="10261556at2759"/>
<dbReference type="Proteomes" id="UP000247702">
    <property type="component" value="Unassembled WGS sequence"/>
</dbReference>
<keyword evidence="3" id="KW-1185">Reference proteome</keyword>
<comment type="caution">
    <text evidence="1">The sequence shown here is derived from an EMBL/GenBank/DDBJ whole genome shotgun (WGS) entry which is preliminary data.</text>
</comment>
<evidence type="ECO:0000313" key="3">
    <source>
        <dbReference type="Proteomes" id="UP000247702"/>
    </source>
</evidence>
<evidence type="ECO:0000313" key="1">
    <source>
        <dbReference type="EMBL" id="GBC01229.1"/>
    </source>
</evidence>
<dbReference type="Proteomes" id="UP000615446">
    <property type="component" value="Unassembled WGS sequence"/>
</dbReference>
<reference evidence="1 3" key="1">
    <citation type="submission" date="2017-11" db="EMBL/GenBank/DDBJ databases">
        <title>The genome of Rhizophagus clarus HR1 reveals common genetic basis of auxotrophy among arbuscular mycorrhizal fungi.</title>
        <authorList>
            <person name="Kobayashi Y."/>
        </authorList>
    </citation>
    <scope>NUCLEOTIDE SEQUENCE [LARGE SCALE GENOMIC DNA]</scope>
    <source>
        <strain evidence="1 3">HR1</strain>
    </source>
</reference>
<sequence length="123" mass="14282">MSPIMLLTTICTASNIENIRQNLDILPNNFTIIHGSSLAWQEIEIKIEAKSSRKNLYSRIQNIIADLTTRKYIIYYSGLNFCQELFDYLHKNFSLSFGLYYGELNGKEHKLAIKNWQTDSIQS</sequence>
<name>A0A2Z6S9W8_9GLOM</name>
<proteinExistence type="predicted"/>
<dbReference type="EMBL" id="BLAL01000012">
    <property type="protein sequence ID" value="GES74898.1"/>
    <property type="molecule type" value="Genomic_DNA"/>
</dbReference>
<organism evidence="1 3">
    <name type="scientific">Rhizophagus clarus</name>
    <dbReference type="NCBI Taxonomy" id="94130"/>
    <lineage>
        <taxon>Eukaryota</taxon>
        <taxon>Fungi</taxon>
        <taxon>Fungi incertae sedis</taxon>
        <taxon>Mucoromycota</taxon>
        <taxon>Glomeromycotina</taxon>
        <taxon>Glomeromycetes</taxon>
        <taxon>Glomerales</taxon>
        <taxon>Glomeraceae</taxon>
        <taxon>Rhizophagus</taxon>
    </lineage>
</organism>
<reference evidence="2" key="2">
    <citation type="submission" date="2019-10" db="EMBL/GenBank/DDBJ databases">
        <title>Conservation and host-specific expression of non-tandemly repeated heterogenous ribosome RNA gene in arbuscular mycorrhizal fungi.</title>
        <authorList>
            <person name="Maeda T."/>
            <person name="Kobayashi Y."/>
            <person name="Nakagawa T."/>
            <person name="Ezawa T."/>
            <person name="Yamaguchi K."/>
            <person name="Bino T."/>
            <person name="Nishimoto Y."/>
            <person name="Shigenobu S."/>
            <person name="Kawaguchi M."/>
        </authorList>
    </citation>
    <scope>NUCLEOTIDE SEQUENCE</scope>
    <source>
        <strain evidence="2">HR1</strain>
    </source>
</reference>
<evidence type="ECO:0000313" key="2">
    <source>
        <dbReference type="EMBL" id="GES74898.1"/>
    </source>
</evidence>
<gene>
    <name evidence="2" type="ORF">RCL2_000235800</name>
    <name evidence="1" type="ORF">RclHR1_04100005</name>
</gene>
<accession>A0A2Z6S9W8</accession>
<protein>
    <submittedName>
        <fullName evidence="2">Putative sgs1 protein</fullName>
    </submittedName>
</protein>
<dbReference type="EMBL" id="BEXD01003447">
    <property type="protein sequence ID" value="GBC01229.1"/>
    <property type="molecule type" value="Genomic_DNA"/>
</dbReference>